<protein>
    <submittedName>
        <fullName evidence="1">RNA metabolism-related protein</fullName>
    </submittedName>
</protein>
<dbReference type="EnsemblBacteria" id="AAP99048">
    <property type="protein sequence ID" value="AAP99048"/>
    <property type="gene ID" value="Pro_0002"/>
</dbReference>
<organism evidence="1 2">
    <name type="scientific">Prochlorococcus marinus (strain SARG / CCMP1375 / SS120)</name>
    <dbReference type="NCBI Taxonomy" id="167539"/>
    <lineage>
        <taxon>Bacteria</taxon>
        <taxon>Bacillati</taxon>
        <taxon>Cyanobacteriota</taxon>
        <taxon>Cyanophyceae</taxon>
        <taxon>Synechococcales</taxon>
        <taxon>Prochlorococcaceae</taxon>
        <taxon>Prochlorococcus</taxon>
    </lineage>
</organism>
<evidence type="ECO:0000313" key="2">
    <source>
        <dbReference type="Proteomes" id="UP000001420"/>
    </source>
</evidence>
<dbReference type="PATRIC" id="fig|167539.5.peg.2"/>
<reference evidence="1 2" key="1">
    <citation type="journal article" date="2003" name="Proc. Natl. Acad. Sci. U.S.A.">
        <title>Genome sequence of the cyanobacterium Prochlorococcus marinus SS120, a nearly minimal oxyphototrophic genome.</title>
        <authorList>
            <person name="Dufresne A."/>
            <person name="Salanoubat M."/>
            <person name="Partensky F."/>
            <person name="Artiguenave F."/>
            <person name="Axmann I.M."/>
            <person name="Barbe V."/>
            <person name="Duprat S."/>
            <person name="Galperin M.Y."/>
            <person name="Koonin E.V."/>
            <person name="Le Gall F."/>
            <person name="Makarova K.S."/>
            <person name="Ostrowski M."/>
            <person name="Oztas S."/>
            <person name="Robert C."/>
            <person name="Rogozin I.B."/>
            <person name="Scanlan D.J."/>
            <person name="Tandeau de Marsac N."/>
            <person name="Weissenbach J."/>
            <person name="Wincker P."/>
            <person name="Wolf Y.I."/>
            <person name="Hess W.R."/>
        </authorList>
    </citation>
    <scope>NUCLEOTIDE SEQUENCE [LARGE SCALE GENOMIC DNA]</scope>
    <source>
        <strain evidence="2">SARG / CCMP1375 / SS120</strain>
    </source>
</reference>
<accession>Q7VEL0</accession>
<keyword evidence="2" id="KW-1185">Reference proteome</keyword>
<gene>
    <name evidence="1" type="ordered locus">Pro_0002</name>
</gene>
<dbReference type="OrthoDB" id="528625at2"/>
<evidence type="ECO:0000313" key="1">
    <source>
        <dbReference type="EMBL" id="AAP99048.1"/>
    </source>
</evidence>
<dbReference type="STRING" id="167539.Pro_0002"/>
<sequence>MNIPSQFLLSNLLKLNARCSNGIDHGIGTTAWMYPPVHRLLGWASRPSKLSLKRSVWRLDQIKAITDKDLFVKGVPAESDQATINRFPTLLEASLLSKQSEKIANIADLVFDTKTGNIIYYLVARSNPKLPGTSRWRFDLDKIIDQQPGCVFSTLETLDELPLVKSSIKEDFLKRSKEIRENVLEFSNIANERLEGWLDENQFDNPINTNDNWVDDYSNNRINDDEYYNSSDYERSKNVFNNGEDPWI</sequence>
<proteinExistence type="predicted"/>
<dbReference type="Proteomes" id="UP000001420">
    <property type="component" value="Chromosome"/>
</dbReference>
<dbReference type="EMBL" id="AE017126">
    <property type="protein sequence ID" value="AAP99048.1"/>
    <property type="molecule type" value="Genomic_DNA"/>
</dbReference>
<name>Q7VEL0_PROMA</name>
<dbReference type="eggNOG" id="COG3881">
    <property type="taxonomic scope" value="Bacteria"/>
</dbReference>
<dbReference type="HOGENOM" id="CLU_1128609_0_0_3"/>
<dbReference type="AlphaFoldDB" id="Q7VEL0"/>
<dbReference type="KEGG" id="pma:Pro_0002"/>